<evidence type="ECO:0000313" key="3">
    <source>
        <dbReference type="EMBL" id="MBP1081838.1"/>
    </source>
</evidence>
<evidence type="ECO:0000256" key="1">
    <source>
        <dbReference type="ARBA" id="ARBA00022723"/>
    </source>
</evidence>
<dbReference type="RefSeq" id="WP_053604685.1">
    <property type="nucleotide sequence ID" value="NZ_JAFDST010000002.1"/>
</dbReference>
<evidence type="ECO:0000256" key="2">
    <source>
        <dbReference type="ARBA" id="ARBA00022801"/>
    </source>
</evidence>
<dbReference type="PANTHER" id="PTHR31302">
    <property type="entry name" value="TRANSMEMBRANE PROTEIN WITH METALLOPHOSPHOESTERASE DOMAIN-RELATED"/>
    <property type="match status" value="1"/>
</dbReference>
<keyword evidence="4" id="KW-1185">Reference proteome</keyword>
<protein>
    <submittedName>
        <fullName evidence="3">MPP superfamily phosphohydrolase</fullName>
    </submittedName>
</protein>
<keyword evidence="2" id="KW-0378">Hydrolase</keyword>
<comment type="caution">
    <text evidence="3">The sequence shown here is derived from an EMBL/GenBank/DDBJ whole genome shotgun (WGS) entry which is preliminary data.</text>
</comment>
<dbReference type="InterPro" id="IPR029052">
    <property type="entry name" value="Metallo-depent_PP-like"/>
</dbReference>
<accession>A0ABS4CXA4</accession>
<gene>
    <name evidence="3" type="ORF">JOC74_002331</name>
</gene>
<name>A0ABS4CXA4_9BACI</name>
<dbReference type="EMBL" id="JAFDST010000002">
    <property type="protein sequence ID" value="MBP1081838.1"/>
    <property type="molecule type" value="Genomic_DNA"/>
</dbReference>
<proteinExistence type="predicted"/>
<dbReference type="PANTHER" id="PTHR31302:SF31">
    <property type="entry name" value="PHOSPHODIESTERASE YAEI"/>
    <property type="match status" value="1"/>
</dbReference>
<sequence>MRNTHGSIQIGQEEIYILGIDDPSMGNESITEYIAAEEAIKNSLQGIKKEGSFKILLSHRPELFSLYTQFDMDLILSGHAHGGQFRIPFIRGVIAPNQGFFPQYTSGKYNMNHSSMIVSRGLGNSVIPQRVLNRPEIISITLSPLN</sequence>
<dbReference type="InterPro" id="IPR051158">
    <property type="entry name" value="Metallophosphoesterase_sf"/>
</dbReference>
<reference evidence="3 4" key="1">
    <citation type="submission" date="2021-01" db="EMBL/GenBank/DDBJ databases">
        <title>Genomic Encyclopedia of Type Strains, Phase IV (KMG-IV): sequencing the most valuable type-strain genomes for metagenomic binning, comparative biology and taxonomic classification.</title>
        <authorList>
            <person name="Goeker M."/>
        </authorList>
    </citation>
    <scope>NUCLEOTIDE SEQUENCE [LARGE SCALE GENOMIC DNA]</scope>
    <source>
        <strain evidence="3 4">DSM 103394</strain>
    </source>
</reference>
<dbReference type="SUPFAM" id="SSF56300">
    <property type="entry name" value="Metallo-dependent phosphatases"/>
    <property type="match status" value="1"/>
</dbReference>
<keyword evidence="1" id="KW-0479">Metal-binding</keyword>
<evidence type="ECO:0000313" key="4">
    <source>
        <dbReference type="Proteomes" id="UP000674416"/>
    </source>
</evidence>
<dbReference type="Proteomes" id="UP000674416">
    <property type="component" value="Unassembled WGS sequence"/>
</dbReference>
<organism evidence="3 4">
    <name type="scientific">Bacillus capparidis</name>
    <dbReference type="NCBI Taxonomy" id="1840411"/>
    <lineage>
        <taxon>Bacteria</taxon>
        <taxon>Bacillati</taxon>
        <taxon>Bacillota</taxon>
        <taxon>Bacilli</taxon>
        <taxon>Bacillales</taxon>
        <taxon>Bacillaceae</taxon>
        <taxon>Bacillus</taxon>
    </lineage>
</organism>